<keyword evidence="4" id="KW-1185">Reference proteome</keyword>
<organism evidence="3 4">
    <name type="scientific">Vitrella brassicaformis (strain CCMP3155)</name>
    <dbReference type="NCBI Taxonomy" id="1169540"/>
    <lineage>
        <taxon>Eukaryota</taxon>
        <taxon>Sar</taxon>
        <taxon>Alveolata</taxon>
        <taxon>Colpodellida</taxon>
        <taxon>Vitrellaceae</taxon>
        <taxon>Vitrella</taxon>
    </lineage>
</organism>
<feature type="region of interest" description="Disordered" evidence="1">
    <location>
        <begin position="108"/>
        <end position="132"/>
    </location>
</feature>
<protein>
    <recommendedName>
        <fullName evidence="5">Secreted protein</fullName>
    </recommendedName>
</protein>
<sequence>MRGGLHPPSSRSVAFGLIVFFLLVRVSTGGSGSLVVLSRGHRNGSSLRCAPNALLPFLVNDRAVSGPIVFNWCRPTNYPSRLATFTGGGIGTYVGRIWQRQIIEMRRERTTEEEEREERRRQAEQRRRQGGSRRQLLLRMFRRGKV</sequence>
<accession>A0A0G4FPN7</accession>
<dbReference type="InParanoid" id="A0A0G4FPN7"/>
<keyword evidence="2" id="KW-0732">Signal</keyword>
<evidence type="ECO:0008006" key="5">
    <source>
        <dbReference type="Google" id="ProtNLM"/>
    </source>
</evidence>
<feature type="signal peptide" evidence="2">
    <location>
        <begin position="1"/>
        <end position="29"/>
    </location>
</feature>
<evidence type="ECO:0000313" key="4">
    <source>
        <dbReference type="Proteomes" id="UP000041254"/>
    </source>
</evidence>
<proteinExistence type="predicted"/>
<evidence type="ECO:0000313" key="3">
    <source>
        <dbReference type="EMBL" id="CEM15974.1"/>
    </source>
</evidence>
<evidence type="ECO:0000256" key="2">
    <source>
        <dbReference type="SAM" id="SignalP"/>
    </source>
</evidence>
<evidence type="ECO:0000256" key="1">
    <source>
        <dbReference type="SAM" id="MobiDB-lite"/>
    </source>
</evidence>
<name>A0A0G4FPN7_VITBC</name>
<dbReference type="AlphaFoldDB" id="A0A0G4FPN7"/>
<dbReference type="Proteomes" id="UP000041254">
    <property type="component" value="Unassembled WGS sequence"/>
</dbReference>
<feature type="compositionally biased region" description="Basic and acidic residues" evidence="1">
    <location>
        <begin position="117"/>
        <end position="127"/>
    </location>
</feature>
<reference evidence="3 4" key="1">
    <citation type="submission" date="2014-11" db="EMBL/GenBank/DDBJ databases">
        <authorList>
            <person name="Zhu J."/>
            <person name="Qi W."/>
            <person name="Song R."/>
        </authorList>
    </citation>
    <scope>NUCLEOTIDE SEQUENCE [LARGE SCALE GENOMIC DNA]</scope>
</reference>
<dbReference type="EMBL" id="CDMY01000475">
    <property type="protein sequence ID" value="CEM15974.1"/>
    <property type="molecule type" value="Genomic_DNA"/>
</dbReference>
<gene>
    <name evidence="3" type="ORF">Vbra_9375</name>
</gene>
<dbReference type="VEuPathDB" id="CryptoDB:Vbra_9375"/>
<feature type="chain" id="PRO_5005189574" description="Secreted protein" evidence="2">
    <location>
        <begin position="30"/>
        <end position="146"/>
    </location>
</feature>